<evidence type="ECO:0000259" key="1">
    <source>
        <dbReference type="PROSITE" id="PS50910"/>
    </source>
</evidence>
<accession>A0ABY4U4F1</accession>
<name>A0ABY4U4F1_RICCR</name>
<dbReference type="RefSeq" id="WP_250719626.1">
    <property type="nucleotide sequence ID" value="NZ_CP098324.1"/>
</dbReference>
<evidence type="ECO:0000313" key="2">
    <source>
        <dbReference type="EMBL" id="URW77443.1"/>
    </source>
</evidence>
<protein>
    <submittedName>
        <fullName evidence="2">HEPN domain-containing protein</fullName>
    </submittedName>
</protein>
<dbReference type="SUPFAM" id="SSF81593">
    <property type="entry name" value="Nucleotidyltransferase substrate binding subunit/domain"/>
    <property type="match status" value="1"/>
</dbReference>
<evidence type="ECO:0000313" key="3">
    <source>
        <dbReference type="Proteomes" id="UP001056268"/>
    </source>
</evidence>
<proteinExistence type="predicted"/>
<dbReference type="Proteomes" id="UP001056268">
    <property type="component" value="Chromosome"/>
</dbReference>
<keyword evidence="3" id="KW-1185">Reference proteome</keyword>
<reference evidence="2" key="1">
    <citation type="submission" date="2022-05" db="EMBL/GenBank/DDBJ databases">
        <title>Tracking Rickettsia raoultii infection dynamics in vivo by bioorthogonal metabolic labeling.</title>
        <authorList>
            <person name="Zhu D.-Y."/>
            <person name="Jia N."/>
            <person name="Li C."/>
            <person name="Zhang M.-Z."/>
            <person name="Liu H.-B."/>
            <person name="Cao W.-C."/>
        </authorList>
    </citation>
    <scope>NUCLEOTIDE SEQUENCE</scope>
    <source>
        <strain evidence="2">BIME</strain>
    </source>
</reference>
<dbReference type="Pfam" id="PF05168">
    <property type="entry name" value="HEPN"/>
    <property type="match status" value="1"/>
</dbReference>
<dbReference type="InterPro" id="IPR007842">
    <property type="entry name" value="HEPN_dom"/>
</dbReference>
<sequence length="195" mass="23139">MLEPWISIICESISAVNDKLEKGHYFYIDIKNEGILLYDSGELQLSRAKNLPWSEVKEMAKEDYEYWFGRGKSFFIDCKYPLERGDVSKSAFELHQATESVYSSILLVFSRYKPKLHDIRKLGGYCANYNVELLKVFPQSSPEQKECFELLEKAYVDARYDKNYRISREQLLYLIERVERLKMITEKICLERINR</sequence>
<organism evidence="2 3">
    <name type="scientific">Rickettsia conorii subsp. raoultii</name>
    <dbReference type="NCBI Taxonomy" id="369822"/>
    <lineage>
        <taxon>Bacteria</taxon>
        <taxon>Pseudomonadati</taxon>
        <taxon>Pseudomonadota</taxon>
        <taxon>Alphaproteobacteria</taxon>
        <taxon>Rickettsiales</taxon>
        <taxon>Rickettsiaceae</taxon>
        <taxon>Rickettsieae</taxon>
        <taxon>Rickettsia</taxon>
        <taxon>spotted fever group</taxon>
    </lineage>
</organism>
<dbReference type="EMBL" id="CP098324">
    <property type="protein sequence ID" value="URW77443.1"/>
    <property type="molecule type" value="Genomic_DNA"/>
</dbReference>
<dbReference type="Gene3D" id="1.20.120.330">
    <property type="entry name" value="Nucleotidyltransferases domain 2"/>
    <property type="match status" value="1"/>
</dbReference>
<dbReference type="PROSITE" id="PS50910">
    <property type="entry name" value="HEPN"/>
    <property type="match status" value="1"/>
</dbReference>
<gene>
    <name evidence="2" type="ORF">NBT09_05415</name>
</gene>
<dbReference type="SMART" id="SM00748">
    <property type="entry name" value="HEPN"/>
    <property type="match status" value="1"/>
</dbReference>
<feature type="domain" description="HEPN" evidence="1">
    <location>
        <begin position="68"/>
        <end position="188"/>
    </location>
</feature>